<sequence length="45" mass="5036">MHDLVTTESKELITVNTDLFPDYPAVGVRGEKATNDFTQIPRVLC</sequence>
<dbReference type="AlphaFoldDB" id="A0A0E9TK41"/>
<proteinExistence type="predicted"/>
<dbReference type="EMBL" id="GBXM01054616">
    <property type="protein sequence ID" value="JAH53961.1"/>
    <property type="molecule type" value="Transcribed_RNA"/>
</dbReference>
<accession>A0A0E9TK41</accession>
<evidence type="ECO:0000313" key="1">
    <source>
        <dbReference type="EMBL" id="JAH53961.1"/>
    </source>
</evidence>
<reference evidence="1" key="2">
    <citation type="journal article" date="2015" name="Fish Shellfish Immunol.">
        <title>Early steps in the European eel (Anguilla anguilla)-Vibrio vulnificus interaction in the gills: Role of the RtxA13 toxin.</title>
        <authorList>
            <person name="Callol A."/>
            <person name="Pajuelo D."/>
            <person name="Ebbesson L."/>
            <person name="Teles M."/>
            <person name="MacKenzie S."/>
            <person name="Amaro C."/>
        </authorList>
    </citation>
    <scope>NUCLEOTIDE SEQUENCE</scope>
</reference>
<reference evidence="1" key="1">
    <citation type="submission" date="2014-11" db="EMBL/GenBank/DDBJ databases">
        <authorList>
            <person name="Amaro Gonzalez C."/>
        </authorList>
    </citation>
    <scope>NUCLEOTIDE SEQUENCE</scope>
</reference>
<organism evidence="1">
    <name type="scientific">Anguilla anguilla</name>
    <name type="common">European freshwater eel</name>
    <name type="synonym">Muraena anguilla</name>
    <dbReference type="NCBI Taxonomy" id="7936"/>
    <lineage>
        <taxon>Eukaryota</taxon>
        <taxon>Metazoa</taxon>
        <taxon>Chordata</taxon>
        <taxon>Craniata</taxon>
        <taxon>Vertebrata</taxon>
        <taxon>Euteleostomi</taxon>
        <taxon>Actinopterygii</taxon>
        <taxon>Neopterygii</taxon>
        <taxon>Teleostei</taxon>
        <taxon>Anguilliformes</taxon>
        <taxon>Anguillidae</taxon>
        <taxon>Anguilla</taxon>
    </lineage>
</organism>
<protein>
    <submittedName>
        <fullName evidence="1">Uncharacterized protein</fullName>
    </submittedName>
</protein>
<name>A0A0E9TK41_ANGAN</name>